<keyword evidence="7" id="KW-1185">Reference proteome</keyword>
<evidence type="ECO:0000256" key="2">
    <source>
        <dbReference type="ARBA" id="ARBA00022801"/>
    </source>
</evidence>
<dbReference type="AlphaFoldDB" id="A0A7G9QSX7"/>
<dbReference type="EMBL" id="CP060711">
    <property type="protein sequence ID" value="QNN46452.1"/>
    <property type="molecule type" value="Genomic_DNA"/>
</dbReference>
<evidence type="ECO:0000313" key="6">
    <source>
        <dbReference type="EMBL" id="QNN46452.1"/>
    </source>
</evidence>
<dbReference type="GO" id="GO:0006637">
    <property type="term" value="P:acyl-CoA metabolic process"/>
    <property type="evidence" value="ECO:0007669"/>
    <property type="project" value="TreeGrafter"/>
</dbReference>
<evidence type="ECO:0000256" key="1">
    <source>
        <dbReference type="ARBA" id="ARBA00010458"/>
    </source>
</evidence>
<dbReference type="GO" id="GO:0005829">
    <property type="term" value="C:cytosol"/>
    <property type="evidence" value="ECO:0007669"/>
    <property type="project" value="TreeGrafter"/>
</dbReference>
<dbReference type="PANTHER" id="PTHR11049:SF24">
    <property type="entry name" value="CYTOSOLIC ACYL COENZYME A THIOESTER HYDROLASE"/>
    <property type="match status" value="1"/>
</dbReference>
<reference evidence="6 7" key="1">
    <citation type="submission" date="2020-08" db="EMBL/GenBank/DDBJ databases">
        <title>Genome sequence of Thermomonas brevis KACC 16975T.</title>
        <authorList>
            <person name="Hyun D.-W."/>
            <person name="Bae J.-W."/>
        </authorList>
    </citation>
    <scope>NUCLEOTIDE SEQUENCE [LARGE SCALE GENOMIC DNA]</scope>
    <source>
        <strain evidence="6 7">KACC 16975</strain>
    </source>
</reference>
<dbReference type="FunFam" id="3.10.129.10:FF:000047">
    <property type="entry name" value="Acyl-CoA thioester hydrolase"/>
    <property type="match status" value="1"/>
</dbReference>
<proteinExistence type="inferred from homology"/>
<dbReference type="InterPro" id="IPR029069">
    <property type="entry name" value="HotDog_dom_sf"/>
</dbReference>
<dbReference type="Gene3D" id="3.10.129.10">
    <property type="entry name" value="Hotdog Thioesterase"/>
    <property type="match status" value="1"/>
</dbReference>
<dbReference type="Proteomes" id="UP000515977">
    <property type="component" value="Chromosome"/>
</dbReference>
<dbReference type="Pfam" id="PF03061">
    <property type="entry name" value="4HBT"/>
    <property type="match status" value="1"/>
</dbReference>
<keyword evidence="2 3" id="KW-0378">Hydrolase</keyword>
<protein>
    <submittedName>
        <fullName evidence="6">Acyl-CoA thioesterase</fullName>
    </submittedName>
</protein>
<dbReference type="InterPro" id="IPR033120">
    <property type="entry name" value="HOTDOG_ACOT"/>
</dbReference>
<organism evidence="6 7">
    <name type="scientific">Thermomonas brevis</name>
    <dbReference type="NCBI Taxonomy" id="215691"/>
    <lineage>
        <taxon>Bacteria</taxon>
        <taxon>Pseudomonadati</taxon>
        <taxon>Pseudomonadota</taxon>
        <taxon>Gammaproteobacteria</taxon>
        <taxon>Lysobacterales</taxon>
        <taxon>Lysobacteraceae</taxon>
        <taxon>Thermomonas</taxon>
    </lineage>
</organism>
<sequence length="145" mass="15890">MPSEPARPTEARLQEIVFPDHANHLGTLFGGQALAWMDKAAFIAASRYARRTVVTARSEQVDFRLPIRQGQLVEVVARIVEVGRSSMQVEVELIAEDLLGGERELCTRGRFTMIALDGRGRPVQAPPLPTDQGLSSRDPILDAAS</sequence>
<dbReference type="KEGG" id="tbv:H9L17_15010"/>
<feature type="region of interest" description="Disordered" evidence="4">
    <location>
        <begin position="122"/>
        <end position="145"/>
    </location>
</feature>
<evidence type="ECO:0000313" key="7">
    <source>
        <dbReference type="Proteomes" id="UP000515977"/>
    </source>
</evidence>
<evidence type="ECO:0000256" key="4">
    <source>
        <dbReference type="SAM" id="MobiDB-lite"/>
    </source>
</evidence>
<evidence type="ECO:0000256" key="3">
    <source>
        <dbReference type="PROSITE-ProRule" id="PRU01106"/>
    </source>
</evidence>
<dbReference type="CDD" id="cd03442">
    <property type="entry name" value="BFIT_BACH"/>
    <property type="match status" value="1"/>
</dbReference>
<name>A0A7G9QSX7_9GAMM</name>
<dbReference type="GO" id="GO:0052816">
    <property type="term" value="F:long-chain fatty acyl-CoA hydrolase activity"/>
    <property type="evidence" value="ECO:0007669"/>
    <property type="project" value="TreeGrafter"/>
</dbReference>
<accession>A0A7G9QSX7</accession>
<dbReference type="SUPFAM" id="SSF54637">
    <property type="entry name" value="Thioesterase/thiol ester dehydrase-isomerase"/>
    <property type="match status" value="1"/>
</dbReference>
<dbReference type="InterPro" id="IPR040170">
    <property type="entry name" value="Cytosol_ACT"/>
</dbReference>
<dbReference type="GO" id="GO:0009062">
    <property type="term" value="P:fatty acid catabolic process"/>
    <property type="evidence" value="ECO:0007669"/>
    <property type="project" value="TreeGrafter"/>
</dbReference>
<dbReference type="PANTHER" id="PTHR11049">
    <property type="entry name" value="ACYL COENZYME A THIOESTER HYDROLASE"/>
    <property type="match status" value="1"/>
</dbReference>
<comment type="similarity">
    <text evidence="1">Belongs to the acyl coenzyme A hydrolase family.</text>
</comment>
<feature type="domain" description="HotDog ACOT-type" evidence="5">
    <location>
        <begin position="7"/>
        <end position="119"/>
    </location>
</feature>
<dbReference type="RefSeq" id="WP_187570218.1">
    <property type="nucleotide sequence ID" value="NZ_CP060711.1"/>
</dbReference>
<gene>
    <name evidence="6" type="ORF">H9L17_15010</name>
</gene>
<evidence type="ECO:0000259" key="5">
    <source>
        <dbReference type="PROSITE" id="PS51770"/>
    </source>
</evidence>
<dbReference type="InterPro" id="IPR006683">
    <property type="entry name" value="Thioestr_dom"/>
</dbReference>
<dbReference type="PROSITE" id="PS51770">
    <property type="entry name" value="HOTDOG_ACOT"/>
    <property type="match status" value="1"/>
</dbReference>